<reference evidence="1 2" key="1">
    <citation type="submission" date="2015-02" db="EMBL/GenBank/DDBJ databases">
        <title>Evolution of amylase-binding proteins of oral streptococcal species.</title>
        <authorList>
            <person name="Haase E.M."/>
        </authorList>
    </citation>
    <scope>NUCLEOTIDE SEQUENCE [LARGE SCALE GENOMIC DNA]</scope>
    <source>
        <strain evidence="1 2">COL85/1862</strain>
    </source>
</reference>
<comment type="caution">
    <text evidence="1">The sequence shown here is derived from an EMBL/GenBank/DDBJ whole genome shotgun (WGS) entry which is preliminary data.</text>
</comment>
<proteinExistence type="predicted"/>
<evidence type="ECO:0000313" key="1">
    <source>
        <dbReference type="EMBL" id="KJQ65355.1"/>
    </source>
</evidence>
<accession>A0A0F2D5S4</accession>
<evidence type="ECO:0000313" key="2">
    <source>
        <dbReference type="Proteomes" id="UP000033657"/>
    </source>
</evidence>
<dbReference type="EMBL" id="JYGM01000001">
    <property type="protein sequence ID" value="KJQ65355.1"/>
    <property type="molecule type" value="Genomic_DNA"/>
</dbReference>
<gene>
    <name evidence="1" type="ORF">TZ87_00483</name>
</gene>
<dbReference type="AlphaFoldDB" id="A0A0F2D5S4"/>
<sequence length="41" mass="4853">MSTIKNSVEILSTELGFHLYKKSENDLVPDDWYPEFHLVAW</sequence>
<organism evidence="1 2">
    <name type="scientific">Streptococcus oralis subsp. oralis</name>
    <dbReference type="NCBI Taxonomy" id="1891914"/>
    <lineage>
        <taxon>Bacteria</taxon>
        <taxon>Bacillati</taxon>
        <taxon>Bacillota</taxon>
        <taxon>Bacilli</taxon>
        <taxon>Lactobacillales</taxon>
        <taxon>Streptococcaceae</taxon>
        <taxon>Streptococcus</taxon>
    </lineage>
</organism>
<name>A0A0F2D5S4_STROR</name>
<dbReference type="Proteomes" id="UP000033657">
    <property type="component" value="Unassembled WGS sequence"/>
</dbReference>
<protein>
    <submittedName>
        <fullName evidence="1">Uncharacterized protein</fullName>
    </submittedName>
</protein>